<keyword evidence="1" id="KW-0812">Transmembrane</keyword>
<dbReference type="PANTHER" id="PTHR45720:SF10">
    <property type="entry name" value="CHLORIDE CHANNEL PROTEIN 2"/>
    <property type="match status" value="1"/>
</dbReference>
<dbReference type="InterPro" id="IPR014743">
    <property type="entry name" value="Cl-channel_core"/>
</dbReference>
<keyword evidence="1" id="KW-0472">Membrane</keyword>
<feature type="transmembrane region" description="Helical" evidence="1">
    <location>
        <begin position="24"/>
        <end position="41"/>
    </location>
</feature>
<dbReference type="Proteomes" id="UP000037510">
    <property type="component" value="Unassembled WGS sequence"/>
</dbReference>
<dbReference type="GO" id="GO:0005886">
    <property type="term" value="C:plasma membrane"/>
    <property type="evidence" value="ECO:0007669"/>
    <property type="project" value="TreeGrafter"/>
</dbReference>
<feature type="transmembrane region" description="Helical" evidence="1">
    <location>
        <begin position="77"/>
        <end position="101"/>
    </location>
</feature>
<evidence type="ECO:0000313" key="2">
    <source>
        <dbReference type="EMBL" id="KOB75467.1"/>
    </source>
</evidence>
<dbReference type="AlphaFoldDB" id="A0A0L7LJ38"/>
<comment type="caution">
    <text evidence="2">The sequence shown here is derived from an EMBL/GenBank/DDBJ whole genome shotgun (WGS) entry which is preliminary data.</text>
</comment>
<reference evidence="2 3" key="1">
    <citation type="journal article" date="2015" name="Genome Biol. Evol.">
        <title>The genome of winter moth (Operophtera brumata) provides a genomic perspective on sexual dimorphism and phenology.</title>
        <authorList>
            <person name="Derks M.F."/>
            <person name="Smit S."/>
            <person name="Salis L."/>
            <person name="Schijlen E."/>
            <person name="Bossers A."/>
            <person name="Mateman C."/>
            <person name="Pijl A.S."/>
            <person name="de Ridder D."/>
            <person name="Groenen M.A."/>
            <person name="Visser M.E."/>
            <person name="Megens H.J."/>
        </authorList>
    </citation>
    <scope>NUCLEOTIDE SEQUENCE [LARGE SCALE GENOMIC DNA]</scope>
    <source>
        <strain evidence="2">WM2013NL</strain>
        <tissue evidence="2">Head and thorax</tissue>
    </source>
</reference>
<evidence type="ECO:0000313" key="3">
    <source>
        <dbReference type="Proteomes" id="UP000037510"/>
    </source>
</evidence>
<keyword evidence="3" id="KW-1185">Reference proteome</keyword>
<sequence>MNNDMKRVAGYVWRHTFARLGEDWIFLALLGIIMAVLNFAMDRGIAVCNNARMWMYSELATSTFSQYVAWVSLPICLILFAAGFVHIVAAQSIVLSLCLCMYPCCSRFIYPGFITLAVMSILFPPGIGKYMAADLGNQEQVPT</sequence>
<dbReference type="GO" id="GO:0005247">
    <property type="term" value="F:voltage-gated chloride channel activity"/>
    <property type="evidence" value="ECO:0007669"/>
    <property type="project" value="TreeGrafter"/>
</dbReference>
<evidence type="ECO:0000256" key="1">
    <source>
        <dbReference type="SAM" id="Phobius"/>
    </source>
</evidence>
<dbReference type="Gene3D" id="1.10.3080.10">
    <property type="entry name" value="Clc chloride channel"/>
    <property type="match status" value="1"/>
</dbReference>
<dbReference type="EMBL" id="JTDY01000912">
    <property type="protein sequence ID" value="KOB75467.1"/>
    <property type="molecule type" value="Genomic_DNA"/>
</dbReference>
<accession>A0A0L7LJ38</accession>
<gene>
    <name evidence="2" type="ORF">OBRU01_07453</name>
</gene>
<dbReference type="SUPFAM" id="SSF81340">
    <property type="entry name" value="Clc chloride channel"/>
    <property type="match status" value="1"/>
</dbReference>
<keyword evidence="1" id="KW-1133">Transmembrane helix</keyword>
<proteinExistence type="predicted"/>
<feature type="transmembrane region" description="Helical" evidence="1">
    <location>
        <begin position="108"/>
        <end position="127"/>
    </location>
</feature>
<protein>
    <submittedName>
        <fullName evidence="2">Putative chloride channel protein 2</fullName>
    </submittedName>
</protein>
<name>A0A0L7LJ38_OPEBR</name>
<dbReference type="STRING" id="104452.A0A0L7LJ38"/>
<dbReference type="InterPro" id="IPR050970">
    <property type="entry name" value="Cl_channel_volt-gated"/>
</dbReference>
<organism evidence="2 3">
    <name type="scientific">Operophtera brumata</name>
    <name type="common">Winter moth</name>
    <name type="synonym">Phalaena brumata</name>
    <dbReference type="NCBI Taxonomy" id="104452"/>
    <lineage>
        <taxon>Eukaryota</taxon>
        <taxon>Metazoa</taxon>
        <taxon>Ecdysozoa</taxon>
        <taxon>Arthropoda</taxon>
        <taxon>Hexapoda</taxon>
        <taxon>Insecta</taxon>
        <taxon>Pterygota</taxon>
        <taxon>Neoptera</taxon>
        <taxon>Endopterygota</taxon>
        <taxon>Lepidoptera</taxon>
        <taxon>Glossata</taxon>
        <taxon>Ditrysia</taxon>
        <taxon>Geometroidea</taxon>
        <taxon>Geometridae</taxon>
        <taxon>Larentiinae</taxon>
        <taxon>Operophtera</taxon>
    </lineage>
</organism>
<dbReference type="PANTHER" id="PTHR45720">
    <property type="entry name" value="CHLORIDE CHANNEL PROTEIN 2"/>
    <property type="match status" value="1"/>
</dbReference>